<evidence type="ECO:0000256" key="2">
    <source>
        <dbReference type="SAM" id="SignalP"/>
    </source>
</evidence>
<accession>A0ABZ1LDP7</accession>
<feature type="chain" id="PRO_5045230763" description="Hydrolase" evidence="2">
    <location>
        <begin position="31"/>
        <end position="81"/>
    </location>
</feature>
<proteinExistence type="predicted"/>
<dbReference type="RefSeq" id="WP_398435741.1">
    <property type="nucleotide sequence ID" value="NZ_CP108188.1"/>
</dbReference>
<name>A0ABZ1LDP7_9ACTN</name>
<dbReference type="EMBL" id="CP108188">
    <property type="protein sequence ID" value="WTR71556.1"/>
    <property type="molecule type" value="Genomic_DNA"/>
</dbReference>
<evidence type="ECO:0000313" key="4">
    <source>
        <dbReference type="Proteomes" id="UP001622594"/>
    </source>
</evidence>
<evidence type="ECO:0000313" key="3">
    <source>
        <dbReference type="EMBL" id="WTR71556.1"/>
    </source>
</evidence>
<sequence length="81" mass="7941">MRATRRSARTAAVATGAVAALLLPAAGAFAADGPDRGPDPAPTASDTTASDTAPSDTAPGGPSVLWRNVDLPDGNVARKAS</sequence>
<feature type="compositionally biased region" description="Low complexity" evidence="1">
    <location>
        <begin position="42"/>
        <end position="59"/>
    </location>
</feature>
<evidence type="ECO:0000256" key="1">
    <source>
        <dbReference type="SAM" id="MobiDB-lite"/>
    </source>
</evidence>
<dbReference type="Proteomes" id="UP001622594">
    <property type="component" value="Chromosome"/>
</dbReference>
<organism evidence="3 4">
    <name type="scientific">Streptomyces zaomyceticus</name>
    <dbReference type="NCBI Taxonomy" id="68286"/>
    <lineage>
        <taxon>Bacteria</taxon>
        <taxon>Bacillati</taxon>
        <taxon>Actinomycetota</taxon>
        <taxon>Actinomycetes</taxon>
        <taxon>Kitasatosporales</taxon>
        <taxon>Streptomycetaceae</taxon>
        <taxon>Streptomyces</taxon>
    </lineage>
</organism>
<keyword evidence="2" id="KW-0732">Signal</keyword>
<reference evidence="3 4" key="1">
    <citation type="submission" date="2022-10" db="EMBL/GenBank/DDBJ databases">
        <title>The complete genomes of actinobacterial strains from the NBC collection.</title>
        <authorList>
            <person name="Joergensen T.S."/>
            <person name="Alvarez Arevalo M."/>
            <person name="Sterndorff E.B."/>
            <person name="Faurdal D."/>
            <person name="Vuksanovic O."/>
            <person name="Mourched A.-S."/>
            <person name="Charusanti P."/>
            <person name="Shaw S."/>
            <person name="Blin K."/>
            <person name="Weber T."/>
        </authorList>
    </citation>
    <scope>NUCLEOTIDE SEQUENCE [LARGE SCALE GENOMIC DNA]</scope>
    <source>
        <strain evidence="3 4">NBC_00123</strain>
    </source>
</reference>
<feature type="signal peptide" evidence="2">
    <location>
        <begin position="1"/>
        <end position="30"/>
    </location>
</feature>
<dbReference type="PROSITE" id="PS51318">
    <property type="entry name" value="TAT"/>
    <property type="match status" value="1"/>
</dbReference>
<evidence type="ECO:0008006" key="5">
    <source>
        <dbReference type="Google" id="ProtNLM"/>
    </source>
</evidence>
<gene>
    <name evidence="3" type="ORF">OG814_20865</name>
</gene>
<dbReference type="InterPro" id="IPR006311">
    <property type="entry name" value="TAT_signal"/>
</dbReference>
<protein>
    <recommendedName>
        <fullName evidence="5">Hydrolase</fullName>
    </recommendedName>
</protein>
<keyword evidence="4" id="KW-1185">Reference proteome</keyword>
<feature type="region of interest" description="Disordered" evidence="1">
    <location>
        <begin position="29"/>
        <end position="81"/>
    </location>
</feature>